<proteinExistence type="predicted"/>
<dbReference type="EMBL" id="CP111024">
    <property type="protein sequence ID" value="WAR24320.1"/>
    <property type="molecule type" value="Genomic_DNA"/>
</dbReference>
<feature type="compositionally biased region" description="Polar residues" evidence="1">
    <location>
        <begin position="450"/>
        <end position="467"/>
    </location>
</feature>
<feature type="compositionally biased region" description="Polar residues" evidence="1">
    <location>
        <begin position="212"/>
        <end position="221"/>
    </location>
</feature>
<evidence type="ECO:0000313" key="2">
    <source>
        <dbReference type="EMBL" id="WAR24320.1"/>
    </source>
</evidence>
<feature type="region of interest" description="Disordered" evidence="1">
    <location>
        <begin position="376"/>
        <end position="404"/>
    </location>
</feature>
<feature type="compositionally biased region" description="Acidic residues" evidence="1">
    <location>
        <begin position="475"/>
        <end position="486"/>
    </location>
</feature>
<protein>
    <submittedName>
        <fullName evidence="2">Uncharacterized protein</fullName>
    </submittedName>
</protein>
<evidence type="ECO:0000256" key="1">
    <source>
        <dbReference type="SAM" id="MobiDB-lite"/>
    </source>
</evidence>
<sequence>MGEKEASNVQQEINRNLSSVSSQPFAMTPEEMEFNNRMAKTRGLGKRSSVNKMEQQRNTQNWVNRSAPGVGVPLSKISGHSGASLGHKTAVIGQNCAIIGPNNGQIANNFATVGQTSSNLQVSGFAENINQAVISTNQQNNRTSSESIVTIRENFKNSQESFKRRSSDNVLTIEEASRDRSPSFGSAETINARNTSVNVRRSESPPKRPKSGSVNSLCSNTEEIRPISRSNSIMDPHTAAIDLSNNCRKFYFNHIKSAEAIKKAVRAAKHNRAREKMEGHKCSTLDTAMDRLRAEMADLMEQDLSLMSQMLKLNDKIEDIKAHVSYRNRLDAFGSSMSTSEVSDSEYSDTEESRLDLYNASTGSYRMKTLKSLNHISNASLHPPELGEGDKKGTDGVMEESGKLKKLARAGSDIIVYRKKVRKGKKRERNRRNTEDEESNESGGESEDSICQSSDTESTLSCNSDSTKAAKSDQEDSDECFVDDTPDSGIQSPKPEQTTAEPLKPRKGGVSHNSCFLNFHKSNGARSVNPLSNDMLTLQGHNISLEKYYVPQGLVYLKHANAENVFCQFTK</sequence>
<keyword evidence="3" id="KW-1185">Reference proteome</keyword>
<feature type="region of interest" description="Disordered" evidence="1">
    <location>
        <begin position="174"/>
        <end position="221"/>
    </location>
</feature>
<dbReference type="Proteomes" id="UP001164746">
    <property type="component" value="Chromosome 13"/>
</dbReference>
<feature type="region of interest" description="Disordered" evidence="1">
    <location>
        <begin position="1"/>
        <end position="26"/>
    </location>
</feature>
<accession>A0ABY7FQ35</accession>
<organism evidence="2 3">
    <name type="scientific">Mya arenaria</name>
    <name type="common">Soft-shell clam</name>
    <dbReference type="NCBI Taxonomy" id="6604"/>
    <lineage>
        <taxon>Eukaryota</taxon>
        <taxon>Metazoa</taxon>
        <taxon>Spiralia</taxon>
        <taxon>Lophotrochozoa</taxon>
        <taxon>Mollusca</taxon>
        <taxon>Bivalvia</taxon>
        <taxon>Autobranchia</taxon>
        <taxon>Heteroconchia</taxon>
        <taxon>Euheterodonta</taxon>
        <taxon>Imparidentia</taxon>
        <taxon>Neoheterodontei</taxon>
        <taxon>Myida</taxon>
        <taxon>Myoidea</taxon>
        <taxon>Myidae</taxon>
        <taxon>Mya</taxon>
    </lineage>
</organism>
<feature type="compositionally biased region" description="Polar residues" evidence="1">
    <location>
        <begin position="183"/>
        <end position="199"/>
    </location>
</feature>
<name>A0ABY7FQ35_MYAAR</name>
<dbReference type="InterPro" id="IPR039499">
    <property type="entry name" value="LURA1/LRA25"/>
</dbReference>
<feature type="compositionally biased region" description="Acidic residues" evidence="1">
    <location>
        <begin position="435"/>
        <end position="448"/>
    </location>
</feature>
<dbReference type="Pfam" id="PF14854">
    <property type="entry name" value="LURAP"/>
    <property type="match status" value="1"/>
</dbReference>
<feature type="compositionally biased region" description="Polar residues" evidence="1">
    <location>
        <begin position="7"/>
        <end position="25"/>
    </location>
</feature>
<gene>
    <name evidence="2" type="ORF">MAR_037989</name>
</gene>
<feature type="compositionally biased region" description="Polar residues" evidence="1">
    <location>
        <begin position="488"/>
        <end position="500"/>
    </location>
</feature>
<evidence type="ECO:0000313" key="3">
    <source>
        <dbReference type="Proteomes" id="UP001164746"/>
    </source>
</evidence>
<reference evidence="2" key="1">
    <citation type="submission" date="2022-11" db="EMBL/GenBank/DDBJ databases">
        <title>Centuries of genome instability and evolution in soft-shell clam transmissible cancer (bioRxiv).</title>
        <authorList>
            <person name="Hart S.F.M."/>
            <person name="Yonemitsu M.A."/>
            <person name="Giersch R.M."/>
            <person name="Beal B.F."/>
            <person name="Arriagada G."/>
            <person name="Davis B.W."/>
            <person name="Ostrander E.A."/>
            <person name="Goff S.P."/>
            <person name="Metzger M.J."/>
        </authorList>
    </citation>
    <scope>NUCLEOTIDE SEQUENCE</scope>
    <source>
        <strain evidence="2">MELC-2E11</strain>
        <tissue evidence="2">Siphon/mantle</tissue>
    </source>
</reference>
<feature type="region of interest" description="Disordered" evidence="1">
    <location>
        <begin position="420"/>
        <end position="509"/>
    </location>
</feature>
<feature type="compositionally biased region" description="Basic residues" evidence="1">
    <location>
        <begin position="420"/>
        <end position="430"/>
    </location>
</feature>